<evidence type="ECO:0000313" key="2">
    <source>
        <dbReference type="Proteomes" id="UP000036013"/>
    </source>
</evidence>
<protein>
    <submittedName>
        <fullName evidence="1">Uncharacterized protein</fullName>
    </submittedName>
</protein>
<dbReference type="Proteomes" id="UP000036013">
    <property type="component" value="Unassembled WGS sequence"/>
</dbReference>
<organism evidence="1 2">
    <name type="scientific">Enterobacter roggenkampii</name>
    <dbReference type="NCBI Taxonomy" id="1812935"/>
    <lineage>
        <taxon>Bacteria</taxon>
        <taxon>Pseudomonadati</taxon>
        <taxon>Pseudomonadota</taxon>
        <taxon>Gammaproteobacteria</taxon>
        <taxon>Enterobacterales</taxon>
        <taxon>Enterobacteriaceae</taxon>
        <taxon>Enterobacter</taxon>
        <taxon>Enterobacter cloacae complex</taxon>
    </lineage>
</organism>
<accession>A0A837LKP8</accession>
<sequence>MGYPSSAADYAEQTISLVNIFGNDCNCRTIETPAGYAIINVARTPGVGDIVLICFCGRLDLATVQGKALITTDGEAIEGDALDDADVLGVVTHLLNKITDTDDRPVI</sequence>
<reference evidence="1 2" key="1">
    <citation type="submission" date="2015-06" db="EMBL/GenBank/DDBJ databases">
        <authorList>
            <person name="Adams M."/>
            <person name="Sutton G."/>
            <person name="Nelson K."/>
            <person name="Bonomo R."/>
            <person name="McCorrison J."/>
            <person name="Sanka R."/>
            <person name="Brinkac L."/>
            <person name="Nierman W."/>
        </authorList>
    </citation>
    <scope>NUCLEOTIDE SEQUENCE [LARGE SCALE GENOMIC DNA]</scope>
    <source>
        <strain evidence="1 2">GN02692</strain>
    </source>
</reference>
<dbReference type="AlphaFoldDB" id="A0A837LKP8"/>
<dbReference type="RefSeq" id="WP_047747801.1">
    <property type="nucleotide sequence ID" value="NZ_LEDI01000007.1"/>
</dbReference>
<proteinExistence type="predicted"/>
<name>A0A837LKP8_9ENTR</name>
<dbReference type="EMBL" id="LEDI01000007">
    <property type="protein sequence ID" value="KLQ07008.1"/>
    <property type="molecule type" value="Genomic_DNA"/>
</dbReference>
<evidence type="ECO:0000313" key="1">
    <source>
        <dbReference type="EMBL" id="KLQ07008.1"/>
    </source>
</evidence>
<comment type="caution">
    <text evidence="1">The sequence shown here is derived from an EMBL/GenBank/DDBJ whole genome shotgun (WGS) entry which is preliminary data.</text>
</comment>
<gene>
    <name evidence="1" type="ORF">ABF77_03975</name>
</gene>